<dbReference type="EMBL" id="CP119312">
    <property type="protein sequence ID" value="WEK05291.1"/>
    <property type="molecule type" value="Genomic_DNA"/>
</dbReference>
<proteinExistence type="predicted"/>
<dbReference type="AlphaFoldDB" id="A0AAJ5VUU7"/>
<dbReference type="Proteomes" id="UP001217476">
    <property type="component" value="Chromosome"/>
</dbReference>
<evidence type="ECO:0000313" key="2">
    <source>
        <dbReference type="Proteomes" id="UP001217476"/>
    </source>
</evidence>
<gene>
    <name evidence="1" type="ORF">P0Y65_03250</name>
</gene>
<organism evidence="1 2">
    <name type="scientific">Candidatus Devosia phytovorans</name>
    <dbReference type="NCBI Taxonomy" id="3121372"/>
    <lineage>
        <taxon>Bacteria</taxon>
        <taxon>Pseudomonadati</taxon>
        <taxon>Pseudomonadota</taxon>
        <taxon>Alphaproteobacteria</taxon>
        <taxon>Hyphomicrobiales</taxon>
        <taxon>Devosiaceae</taxon>
        <taxon>Devosia</taxon>
    </lineage>
</organism>
<name>A0AAJ5VUU7_9HYPH</name>
<accession>A0AAJ5VUU7</accession>
<reference evidence="1" key="1">
    <citation type="submission" date="2023-03" db="EMBL/GenBank/DDBJ databases">
        <title>Andean soil-derived lignocellulolytic bacterial consortium as a source of novel taxa and putative plastic-active enzymes.</title>
        <authorList>
            <person name="Diaz-Garcia L."/>
            <person name="Chuvochina M."/>
            <person name="Feuerriegel G."/>
            <person name="Bunk B."/>
            <person name="Sproer C."/>
            <person name="Streit W.R."/>
            <person name="Rodriguez L.M."/>
            <person name="Overmann J."/>
            <person name="Jimenez D.J."/>
        </authorList>
    </citation>
    <scope>NUCLEOTIDE SEQUENCE</scope>
    <source>
        <strain evidence="1">MAG 4196</strain>
    </source>
</reference>
<protein>
    <submittedName>
        <fullName evidence="1">Uncharacterized protein</fullName>
    </submittedName>
</protein>
<sequence>MRLKPPVSFEEAYNYLSQNAVLVWGDASAARMEPQLQSIAKAMAVVGALDIPDEVEPLFGENIDIDLEALS</sequence>
<evidence type="ECO:0000313" key="1">
    <source>
        <dbReference type="EMBL" id="WEK05291.1"/>
    </source>
</evidence>